<dbReference type="PRINTS" id="PR00385">
    <property type="entry name" value="P450"/>
</dbReference>
<proteinExistence type="inferred from homology"/>
<dbReference type="InterPro" id="IPR036396">
    <property type="entry name" value="Cyt_P450_sf"/>
</dbReference>
<evidence type="ECO:0000256" key="2">
    <source>
        <dbReference type="ARBA" id="ARBA00010617"/>
    </source>
</evidence>
<dbReference type="PANTHER" id="PTHR46696:SF4">
    <property type="entry name" value="BIOTIN BIOSYNTHESIS CYTOCHROME P450"/>
    <property type="match status" value="1"/>
</dbReference>
<evidence type="ECO:0000256" key="3">
    <source>
        <dbReference type="ARBA" id="ARBA00022617"/>
    </source>
</evidence>
<dbReference type="InterPro" id="IPR017972">
    <property type="entry name" value="Cyt_P450_CS"/>
</dbReference>
<evidence type="ECO:0000313" key="10">
    <source>
        <dbReference type="Proteomes" id="UP000662986"/>
    </source>
</evidence>
<keyword evidence="6 8" id="KW-0408">Iron</keyword>
<reference evidence="9 10" key="1">
    <citation type="journal article" date="2021" name="Microbiol. Resour. Announc.">
        <title>Complete Genome Sequences of Two Rhodococcus sp. Strains with Large and Linear Chromosomes, Isolated from Apple Rhizosphere.</title>
        <authorList>
            <person name="Benning S."/>
            <person name="Brugnone N."/>
            <person name="Siani R."/>
            <person name="Kublik S."/>
            <person name="Schloter M."/>
            <person name="Rad V."/>
        </authorList>
    </citation>
    <scope>NUCLEOTIDE SEQUENCE [LARGE SCALE GENOMIC DNA]</scope>
    <source>
        <strain evidence="9 10">R79</strain>
    </source>
</reference>
<dbReference type="SUPFAM" id="SSF48264">
    <property type="entry name" value="Cytochrome P450"/>
    <property type="match status" value="1"/>
</dbReference>
<evidence type="ECO:0000256" key="1">
    <source>
        <dbReference type="ARBA" id="ARBA00001971"/>
    </source>
</evidence>
<keyword evidence="3 8" id="KW-0349">Heme</keyword>
<dbReference type="Gene3D" id="1.10.630.10">
    <property type="entry name" value="Cytochrome P450"/>
    <property type="match status" value="1"/>
</dbReference>
<dbReference type="EMBL" id="CP070619">
    <property type="protein sequence ID" value="QSE95564.1"/>
    <property type="molecule type" value="Genomic_DNA"/>
</dbReference>
<keyword evidence="10" id="KW-1185">Reference proteome</keyword>
<reference evidence="9 10" key="2">
    <citation type="journal article" date="2022" name="Arch. Microbiol.">
        <title>Rhodococcus pseudokoreensis sp. nov. isolated from the rhizosphere of young M26 apple rootstocks.</title>
        <authorList>
            <person name="Kampfer P."/>
            <person name="Glaeser S.P."/>
            <person name="Blom J."/>
            <person name="Wolf J."/>
            <person name="Benning S."/>
            <person name="Schloter M."/>
            <person name="Neumann-Schaal M."/>
        </authorList>
    </citation>
    <scope>NUCLEOTIDE SEQUENCE [LARGE SCALE GENOMIC DNA]</scope>
    <source>
        <strain evidence="9 10">R79</strain>
    </source>
</reference>
<dbReference type="PROSITE" id="PS00086">
    <property type="entry name" value="CYTOCHROME_P450"/>
    <property type="match status" value="1"/>
</dbReference>
<evidence type="ECO:0000256" key="5">
    <source>
        <dbReference type="ARBA" id="ARBA00023002"/>
    </source>
</evidence>
<dbReference type="Proteomes" id="UP000662986">
    <property type="component" value="Chromosome"/>
</dbReference>
<dbReference type="CDD" id="cd11078">
    <property type="entry name" value="CYP130-like"/>
    <property type="match status" value="1"/>
</dbReference>
<accession>A0A974WCQ8</accession>
<keyword evidence="5 8" id="KW-0560">Oxidoreductase</keyword>
<evidence type="ECO:0000256" key="6">
    <source>
        <dbReference type="ARBA" id="ARBA00023004"/>
    </source>
</evidence>
<sequence length="426" mass="47523">MTETRFDGLFELNPQTVRCPYATYSRAREEAPVWVERLNAFVVTRYDDVVSVLRDAVTYSSAMASGPASVTPLARRMSDDPEASDTLRAHVERRLEISRSAVLLNADPPLHVRQRKLVNKGFTARRIATLEPEVHTISNDLIDTFLGDGRVDLVRQFAVKLPMTVIANILGVPESMMETFKWWSDSFTVGTGNLNLTNDELEDMFSAVDQFYDYFTGQVTDRRTRPRDDLLTDLVHARLDGEEPLTLNEILQMLVQFLVAGNETTTNLLAAVMHTLVTDPGLMARVRHDHTEIRALVEEVLRLESPVQGLFRTATTDVEIGGTVIPAGSLLWLVYGSANRDRSAYPAGDDLDLEGALSRQHLAFGKGEHFCLGAPLARMEARIGVETLLSKLADIRLDCAPHDVKYLPNFVLHGLKALPLTFHKVV</sequence>
<evidence type="ECO:0000256" key="8">
    <source>
        <dbReference type="RuleBase" id="RU000461"/>
    </source>
</evidence>
<name>A0A974WCQ8_9NOCA</name>
<evidence type="ECO:0000313" key="9">
    <source>
        <dbReference type="EMBL" id="QSE95564.1"/>
    </source>
</evidence>
<dbReference type="PRINTS" id="PR00359">
    <property type="entry name" value="BP450"/>
</dbReference>
<protein>
    <submittedName>
        <fullName evidence="9">Cytochrome P450</fullName>
    </submittedName>
</protein>
<gene>
    <name evidence="9" type="ORF">JWS13_27110</name>
</gene>
<organism evidence="9 10">
    <name type="scientific">Rhodococcus pseudokoreensis</name>
    <dbReference type="NCBI Taxonomy" id="2811421"/>
    <lineage>
        <taxon>Bacteria</taxon>
        <taxon>Bacillati</taxon>
        <taxon>Actinomycetota</taxon>
        <taxon>Actinomycetes</taxon>
        <taxon>Mycobacteriales</taxon>
        <taxon>Nocardiaceae</taxon>
        <taxon>Rhodococcus</taxon>
    </lineage>
</organism>
<comment type="similarity">
    <text evidence="2 8">Belongs to the cytochrome P450 family.</text>
</comment>
<evidence type="ECO:0000256" key="4">
    <source>
        <dbReference type="ARBA" id="ARBA00022723"/>
    </source>
</evidence>
<comment type="cofactor">
    <cofactor evidence="1">
        <name>heme</name>
        <dbReference type="ChEBI" id="CHEBI:30413"/>
    </cofactor>
</comment>
<dbReference type="InterPro" id="IPR001128">
    <property type="entry name" value="Cyt_P450"/>
</dbReference>
<evidence type="ECO:0000256" key="7">
    <source>
        <dbReference type="ARBA" id="ARBA00023033"/>
    </source>
</evidence>
<dbReference type="PANTHER" id="PTHR46696">
    <property type="entry name" value="P450, PUTATIVE (EUROFUNG)-RELATED"/>
    <property type="match status" value="1"/>
</dbReference>
<dbReference type="Pfam" id="PF00067">
    <property type="entry name" value="p450"/>
    <property type="match status" value="1"/>
</dbReference>
<keyword evidence="4 8" id="KW-0479">Metal-binding</keyword>
<keyword evidence="7 8" id="KW-0503">Monooxygenase</keyword>
<dbReference type="InterPro" id="IPR002397">
    <property type="entry name" value="Cyt_P450_B"/>
</dbReference>